<evidence type="ECO:0000313" key="5">
    <source>
        <dbReference type="Proteomes" id="UP000499080"/>
    </source>
</evidence>
<dbReference type="EMBL" id="BGPR01100954">
    <property type="protein sequence ID" value="GBM57990.1"/>
    <property type="molecule type" value="Genomic_DNA"/>
</dbReference>
<reference evidence="2 5" key="1">
    <citation type="journal article" date="2019" name="Sci. Rep.">
        <title>Orb-weaving spider Araneus ventricosus genome elucidates the spidroin gene catalogue.</title>
        <authorList>
            <person name="Kono N."/>
            <person name="Nakamura H."/>
            <person name="Ohtoshi R."/>
            <person name="Moran D.A.P."/>
            <person name="Shinohara A."/>
            <person name="Yoshida Y."/>
            <person name="Fujiwara M."/>
            <person name="Mori M."/>
            <person name="Tomita M."/>
            <person name="Arakawa K."/>
        </authorList>
    </citation>
    <scope>NUCLEOTIDE SEQUENCE [LARGE SCALE GENOMIC DNA]</scope>
</reference>
<evidence type="ECO:0000313" key="2">
    <source>
        <dbReference type="EMBL" id="GBM57990.1"/>
    </source>
</evidence>
<evidence type="ECO:0000313" key="4">
    <source>
        <dbReference type="EMBL" id="GBM58048.1"/>
    </source>
</evidence>
<sequence length="106" mass="11807">MLQIYVIPETQHLLPTVIFQQDDGARIFEHFAGTGLPAGYPQAYKGSPLGMRRDWITALCADLEESVMQGLRKQLSRNEDTDAKPFTTQVQLGIAPRHLSASTLTH</sequence>
<organism evidence="2 5">
    <name type="scientific">Araneus ventricosus</name>
    <name type="common">Orbweaver spider</name>
    <name type="synonym">Epeira ventricosa</name>
    <dbReference type="NCBI Taxonomy" id="182803"/>
    <lineage>
        <taxon>Eukaryota</taxon>
        <taxon>Metazoa</taxon>
        <taxon>Ecdysozoa</taxon>
        <taxon>Arthropoda</taxon>
        <taxon>Chelicerata</taxon>
        <taxon>Arachnida</taxon>
        <taxon>Araneae</taxon>
        <taxon>Araneomorphae</taxon>
        <taxon>Entelegynae</taxon>
        <taxon>Araneoidea</taxon>
        <taxon>Araneidae</taxon>
        <taxon>Araneus</taxon>
    </lineage>
</organism>
<protein>
    <submittedName>
        <fullName evidence="2">Uncharacterized protein</fullName>
    </submittedName>
</protein>
<comment type="caution">
    <text evidence="2">The sequence shown here is derived from an EMBL/GenBank/DDBJ whole genome shotgun (WGS) entry which is preliminary data.</text>
</comment>
<accession>A0A4Y2GW35</accession>
<dbReference type="Proteomes" id="UP000499080">
    <property type="component" value="Unassembled WGS sequence"/>
</dbReference>
<dbReference type="EMBL" id="BGPR01100968">
    <property type="protein sequence ID" value="GBM58048.1"/>
    <property type="molecule type" value="Genomic_DNA"/>
</dbReference>
<evidence type="ECO:0000313" key="1">
    <source>
        <dbReference type="EMBL" id="GBM57943.1"/>
    </source>
</evidence>
<keyword evidence="5" id="KW-1185">Reference proteome</keyword>
<dbReference type="AlphaFoldDB" id="A0A4Y2GW35"/>
<proteinExistence type="predicted"/>
<gene>
    <name evidence="4" type="ORF">AVEN_215075_1</name>
    <name evidence="2" type="ORF">AVEN_264145_1</name>
    <name evidence="3" type="ORF">AVEN_48213_1</name>
    <name evidence="1" type="ORF">AVEN_54086_1</name>
</gene>
<dbReference type="EMBL" id="BGPR01100959">
    <property type="protein sequence ID" value="GBM58008.1"/>
    <property type="molecule type" value="Genomic_DNA"/>
</dbReference>
<name>A0A4Y2GW35_ARAVE</name>
<dbReference type="EMBL" id="BGPR01100939">
    <property type="protein sequence ID" value="GBM57943.1"/>
    <property type="molecule type" value="Genomic_DNA"/>
</dbReference>
<evidence type="ECO:0000313" key="3">
    <source>
        <dbReference type="EMBL" id="GBM58008.1"/>
    </source>
</evidence>